<keyword evidence="2" id="KW-0520">NAD</keyword>
<keyword evidence="1 5" id="KW-0560">Oxidoreductase</keyword>
<comment type="caution">
    <text evidence="5">The sequence shown here is derived from an EMBL/GenBank/DDBJ whole genome shotgun (WGS) entry which is preliminary data.</text>
</comment>
<dbReference type="InterPro" id="IPR000669">
    <property type="entry name" value="Mannitol_DH"/>
</dbReference>
<evidence type="ECO:0000313" key="5">
    <source>
        <dbReference type="EMBL" id="MBP2295789.1"/>
    </source>
</evidence>
<dbReference type="GO" id="GO:0008866">
    <property type="term" value="F:fructuronate reductase activity"/>
    <property type="evidence" value="ECO:0007669"/>
    <property type="project" value="UniProtKB-EC"/>
</dbReference>
<evidence type="ECO:0000256" key="1">
    <source>
        <dbReference type="ARBA" id="ARBA00023002"/>
    </source>
</evidence>
<sequence length="430" mass="46270">MSLVRPVVRDALRPQDWLYTVLQRGSNDDLRAEVVGSLRGVLYGPDHPAALAARFLDPAIRIVTLTVTASAYCLDPGTGRLRADHPDIGRDLRAAAPRSALGVLVAGLDLVRKAGRRPPVVMSCDNLTANGRTLRQAVLDYAALRDDGLAQWIGRSVQFPSSMVDRIVPATTDTDAFDAAATLGLADAAPVSTEPFRQWVVEAFDGPRPRWEAAGAEFVPDVAPWESSKLRLLNGTHLALACLGLLAGFETVAEVAEDPVFAGYALRLMLDEQKPTLPPSGHDIDSYARQLLLRWRNPGIAHSLSRIGRDGSGKIHGRLLAPALENLRAGRPVPCATLAVAAWIACLSGRVPVALQDPVKERITALNRAAGGDVDRFTAAVLERSDIFGDALPRLAPFRKGVRDGLSLLDREGPRNAARALLAADMGWMR</sequence>
<reference evidence="5 6" key="1">
    <citation type="submission" date="2021-03" db="EMBL/GenBank/DDBJ databases">
        <title>Genomic Encyclopedia of Type Strains, Phase III (KMG-III): the genomes of soil and plant-associated and newly described type strains.</title>
        <authorList>
            <person name="Whitman W."/>
        </authorList>
    </citation>
    <scope>NUCLEOTIDE SEQUENCE [LARGE SCALE GENOMIC DNA]</scope>
    <source>
        <strain evidence="5 6">IMMIB AFH-6</strain>
    </source>
</reference>
<dbReference type="PRINTS" id="PR00084">
    <property type="entry name" value="MTLDHDRGNASE"/>
</dbReference>
<dbReference type="PANTHER" id="PTHR43362:SF1">
    <property type="entry name" value="MANNITOL DEHYDROGENASE 2-RELATED"/>
    <property type="match status" value="1"/>
</dbReference>
<dbReference type="PANTHER" id="PTHR43362">
    <property type="entry name" value="MANNITOL DEHYDROGENASE DSF1-RELATED"/>
    <property type="match status" value="1"/>
</dbReference>
<name>A0ABS4SU90_9PROT</name>
<accession>A0ABS4SU90</accession>
<dbReference type="InterPro" id="IPR013131">
    <property type="entry name" value="Mannitol_DH_N"/>
</dbReference>
<gene>
    <name evidence="5" type="ORF">J2851_005602</name>
</gene>
<dbReference type="InterPro" id="IPR013328">
    <property type="entry name" value="6PGD_dom2"/>
</dbReference>
<dbReference type="InterPro" id="IPR023027">
    <property type="entry name" value="Mannitol_DH_CS"/>
</dbReference>
<feature type="domain" description="Mannitol dehydrogenase C-terminal" evidence="4">
    <location>
        <begin position="221"/>
        <end position="394"/>
    </location>
</feature>
<dbReference type="Pfam" id="PF01232">
    <property type="entry name" value="Mannitol_dh"/>
    <property type="match status" value="1"/>
</dbReference>
<proteinExistence type="predicted"/>
<keyword evidence="6" id="KW-1185">Reference proteome</keyword>
<dbReference type="InterPro" id="IPR013118">
    <property type="entry name" value="Mannitol_DH_C"/>
</dbReference>
<evidence type="ECO:0000256" key="2">
    <source>
        <dbReference type="ARBA" id="ARBA00023027"/>
    </source>
</evidence>
<dbReference type="Gene3D" id="3.40.50.720">
    <property type="entry name" value="NAD(P)-binding Rossmann-like Domain"/>
    <property type="match status" value="1"/>
</dbReference>
<organism evidence="5 6">
    <name type="scientific">Azospirillum rugosum</name>
    <dbReference type="NCBI Taxonomy" id="416170"/>
    <lineage>
        <taxon>Bacteria</taxon>
        <taxon>Pseudomonadati</taxon>
        <taxon>Pseudomonadota</taxon>
        <taxon>Alphaproteobacteria</taxon>
        <taxon>Rhodospirillales</taxon>
        <taxon>Azospirillaceae</taxon>
        <taxon>Azospirillum</taxon>
    </lineage>
</organism>
<dbReference type="EMBL" id="JAGINP010000024">
    <property type="protein sequence ID" value="MBP2295789.1"/>
    <property type="molecule type" value="Genomic_DNA"/>
</dbReference>
<feature type="domain" description="Mannitol dehydrogenase N-terminal" evidence="3">
    <location>
        <begin position="4"/>
        <end position="212"/>
    </location>
</feature>
<dbReference type="Proteomes" id="UP000781958">
    <property type="component" value="Unassembled WGS sequence"/>
</dbReference>
<evidence type="ECO:0000259" key="3">
    <source>
        <dbReference type="Pfam" id="PF01232"/>
    </source>
</evidence>
<dbReference type="PROSITE" id="PS00974">
    <property type="entry name" value="MANNITOL_DHGENASE"/>
    <property type="match status" value="1"/>
</dbReference>
<protein>
    <submittedName>
        <fullName evidence="5">Fructuronate reductase</fullName>
        <ecNumber evidence="5">1.1.1.57</ecNumber>
    </submittedName>
</protein>
<dbReference type="InterPro" id="IPR008927">
    <property type="entry name" value="6-PGluconate_DH-like_C_sf"/>
</dbReference>
<dbReference type="Gene3D" id="1.10.1040.10">
    <property type="entry name" value="N-(1-d-carboxylethyl)-l-norvaline Dehydrogenase, domain 2"/>
    <property type="match status" value="1"/>
</dbReference>
<dbReference type="InterPro" id="IPR036291">
    <property type="entry name" value="NAD(P)-bd_dom_sf"/>
</dbReference>
<evidence type="ECO:0000259" key="4">
    <source>
        <dbReference type="Pfam" id="PF08125"/>
    </source>
</evidence>
<dbReference type="Pfam" id="PF08125">
    <property type="entry name" value="Mannitol_dh_C"/>
    <property type="match status" value="1"/>
</dbReference>
<dbReference type="SUPFAM" id="SSF51735">
    <property type="entry name" value="NAD(P)-binding Rossmann-fold domains"/>
    <property type="match status" value="1"/>
</dbReference>
<dbReference type="SUPFAM" id="SSF48179">
    <property type="entry name" value="6-phosphogluconate dehydrogenase C-terminal domain-like"/>
    <property type="match status" value="1"/>
</dbReference>
<dbReference type="InterPro" id="IPR050988">
    <property type="entry name" value="Mannitol_DH/Oxidoreductase"/>
</dbReference>
<evidence type="ECO:0000313" key="6">
    <source>
        <dbReference type="Proteomes" id="UP000781958"/>
    </source>
</evidence>
<dbReference type="EC" id="1.1.1.57" evidence="5"/>